<dbReference type="Pfam" id="PF01105">
    <property type="entry name" value="EMP24_GP25L"/>
    <property type="match status" value="1"/>
</dbReference>
<protein>
    <submittedName>
        <fullName evidence="10">Vesicle coat component</fullName>
    </submittedName>
</protein>
<dbReference type="Gene3D" id="3.30.710.10">
    <property type="entry name" value="Potassium Channel Kv1.1, Chain A"/>
    <property type="match status" value="1"/>
</dbReference>
<comment type="subcellular location">
    <subcellularLocation>
        <location evidence="1">Membrane</location>
        <topology evidence="1">Single-pass type I membrane protein</topology>
    </subcellularLocation>
</comment>
<evidence type="ECO:0000256" key="2">
    <source>
        <dbReference type="ARBA" id="ARBA00007104"/>
    </source>
</evidence>
<name>A0ABR3CMN5_9PEZI</name>
<dbReference type="InterPro" id="IPR011333">
    <property type="entry name" value="SKP1/BTB/POZ_sf"/>
</dbReference>
<comment type="caution">
    <text evidence="10">The sequence shown here is derived from an EMBL/GenBank/DDBJ whole genome shotgun (WGS) entry which is preliminary data.</text>
</comment>
<dbReference type="EMBL" id="JAJVCZ030000003">
    <property type="protein sequence ID" value="KAL0261899.1"/>
    <property type="molecule type" value="Genomic_DNA"/>
</dbReference>
<evidence type="ECO:0000259" key="9">
    <source>
        <dbReference type="PROSITE" id="PS50866"/>
    </source>
</evidence>
<evidence type="ECO:0000259" key="8">
    <source>
        <dbReference type="PROSITE" id="PS50097"/>
    </source>
</evidence>
<dbReference type="SUPFAM" id="SSF54695">
    <property type="entry name" value="POZ domain"/>
    <property type="match status" value="1"/>
</dbReference>
<evidence type="ECO:0000256" key="1">
    <source>
        <dbReference type="ARBA" id="ARBA00004479"/>
    </source>
</evidence>
<dbReference type="SMART" id="SM01190">
    <property type="entry name" value="EMP24_GP25L"/>
    <property type="match status" value="1"/>
</dbReference>
<organism evidence="10 11">
    <name type="scientific">Diplodia seriata</name>
    <dbReference type="NCBI Taxonomy" id="420778"/>
    <lineage>
        <taxon>Eukaryota</taxon>
        <taxon>Fungi</taxon>
        <taxon>Dikarya</taxon>
        <taxon>Ascomycota</taxon>
        <taxon>Pezizomycotina</taxon>
        <taxon>Dothideomycetes</taxon>
        <taxon>Dothideomycetes incertae sedis</taxon>
        <taxon>Botryosphaeriales</taxon>
        <taxon>Botryosphaeriaceae</taxon>
        <taxon>Diplodia</taxon>
    </lineage>
</organism>
<comment type="similarity">
    <text evidence="2">Belongs to the EMP24/GP25L family.</text>
</comment>
<evidence type="ECO:0000256" key="3">
    <source>
        <dbReference type="ARBA" id="ARBA00022692"/>
    </source>
</evidence>
<dbReference type="InterPro" id="IPR009038">
    <property type="entry name" value="GOLD_dom"/>
</dbReference>
<evidence type="ECO:0000256" key="5">
    <source>
        <dbReference type="ARBA" id="ARBA00022989"/>
    </source>
</evidence>
<keyword evidence="5" id="KW-1133">Transmembrane helix</keyword>
<accession>A0ABR3CMN5</accession>
<keyword evidence="3" id="KW-0812">Transmembrane</keyword>
<feature type="domain" description="GOLD" evidence="9">
    <location>
        <begin position="39"/>
        <end position="128"/>
    </location>
</feature>
<dbReference type="PROSITE" id="PS50866">
    <property type="entry name" value="GOLD"/>
    <property type="match status" value="1"/>
</dbReference>
<sequence length="433" mass="48819">MEMLLRALSCLLLLVSLPAVSALKFDIEAHPGHESASKERCIRNFVMKDQLVVVTTITDGSKGDGQKLNMHIKDAVGNDYGRPKDVVGENRYAFTSVADSAFDVCFENILEQRGGGGKVRHIELDIDIGADAKDWNAIQNTEKLKPVEAELRRLEEIVGEIVGEMEYLRSREQRLRDTNESTNERVKWFAFGTMGMLVGLGAWQVVYLRAYFSTLIPGTAVTEILAGYTGKSFKVHTDLLKSRSPYFANLFSAPVPGAAVPIASPLSFPDLDEFAFALFVRWLYGADLHGPKDFHGMQHYMCLYILATRFRIERLKNDVMDQARAYYRRNNMTAPAYRLEYVYESTTEPNHLRRFLVSTAAYRYLCEQRGEPKLSDSMRGVLAKGGDLAADFAEALARLHQNELVDVRRGPDCAFHDHVETPACKERAPEPYE</sequence>
<dbReference type="Proteomes" id="UP001430584">
    <property type="component" value="Unassembled WGS sequence"/>
</dbReference>
<dbReference type="RefSeq" id="XP_066634928.1">
    <property type="nucleotide sequence ID" value="XM_066774809.1"/>
</dbReference>
<keyword evidence="6" id="KW-0472">Membrane</keyword>
<keyword evidence="4 7" id="KW-0732">Signal</keyword>
<evidence type="ECO:0000256" key="4">
    <source>
        <dbReference type="ARBA" id="ARBA00022729"/>
    </source>
</evidence>
<reference evidence="10 11" key="1">
    <citation type="submission" date="2024-02" db="EMBL/GenBank/DDBJ databases">
        <title>De novo assembly and annotation of 12 fungi associated with fruit tree decline syndrome in Ontario, Canada.</title>
        <authorList>
            <person name="Sulman M."/>
            <person name="Ellouze W."/>
            <person name="Ilyukhin E."/>
        </authorList>
    </citation>
    <scope>NUCLEOTIDE SEQUENCE [LARGE SCALE GENOMIC DNA]</scope>
    <source>
        <strain evidence="10 11">FDS-637</strain>
    </source>
</reference>
<dbReference type="SMART" id="SM00225">
    <property type="entry name" value="BTB"/>
    <property type="match status" value="1"/>
</dbReference>
<keyword evidence="11" id="KW-1185">Reference proteome</keyword>
<dbReference type="InterPro" id="IPR000210">
    <property type="entry name" value="BTB/POZ_dom"/>
</dbReference>
<dbReference type="GeneID" id="92007417"/>
<evidence type="ECO:0000256" key="7">
    <source>
        <dbReference type="SAM" id="SignalP"/>
    </source>
</evidence>
<evidence type="ECO:0000313" key="10">
    <source>
        <dbReference type="EMBL" id="KAL0261899.1"/>
    </source>
</evidence>
<gene>
    <name evidence="10" type="primary">ERV25</name>
    <name evidence="10" type="ORF">SLS55_003332</name>
</gene>
<dbReference type="CDD" id="cd18186">
    <property type="entry name" value="BTB_POZ_ZBTB_KLHL-like"/>
    <property type="match status" value="1"/>
</dbReference>
<feature type="chain" id="PRO_5045752361" evidence="7">
    <location>
        <begin position="23"/>
        <end position="433"/>
    </location>
</feature>
<dbReference type="PANTHER" id="PTHR22811">
    <property type="entry name" value="TRANSMEMBRANE EMP24 DOMAIN-CONTAINING PROTEIN"/>
    <property type="match status" value="1"/>
</dbReference>
<dbReference type="PROSITE" id="PS50097">
    <property type="entry name" value="BTB"/>
    <property type="match status" value="1"/>
</dbReference>
<evidence type="ECO:0000256" key="6">
    <source>
        <dbReference type="ARBA" id="ARBA00023136"/>
    </source>
</evidence>
<dbReference type="InterPro" id="IPR015720">
    <property type="entry name" value="Emp24-like"/>
</dbReference>
<feature type="domain" description="BTB" evidence="8">
    <location>
        <begin position="219"/>
        <end position="292"/>
    </location>
</feature>
<evidence type="ECO:0000313" key="11">
    <source>
        <dbReference type="Proteomes" id="UP001430584"/>
    </source>
</evidence>
<proteinExistence type="inferred from homology"/>
<feature type="signal peptide" evidence="7">
    <location>
        <begin position="1"/>
        <end position="22"/>
    </location>
</feature>